<reference evidence="7 8" key="1">
    <citation type="submission" date="2013-02" db="EMBL/GenBank/DDBJ databases">
        <title>Draft Genome Sequence of Streptomyces aurantiacus, Which Produces Setomimycin.</title>
        <authorList>
            <person name="Gruening B.A."/>
            <person name="Praeg A."/>
            <person name="Erxleben A."/>
            <person name="Guenther S."/>
            <person name="Mueller M."/>
        </authorList>
    </citation>
    <scope>NUCLEOTIDE SEQUENCE [LARGE SCALE GENOMIC DNA]</scope>
    <source>
        <strain evidence="7 8">JA 4570</strain>
    </source>
</reference>
<dbReference type="GO" id="GO:0009254">
    <property type="term" value="P:peptidoglycan turnover"/>
    <property type="evidence" value="ECO:0007669"/>
    <property type="project" value="TreeGrafter"/>
</dbReference>
<dbReference type="SUPFAM" id="SSF55846">
    <property type="entry name" value="N-acetylmuramoyl-L-alanine amidase-like"/>
    <property type="match status" value="1"/>
</dbReference>
<feature type="compositionally biased region" description="Basic and acidic residues" evidence="5">
    <location>
        <begin position="1"/>
        <end position="19"/>
    </location>
</feature>
<proteinExistence type="predicted"/>
<evidence type="ECO:0000256" key="2">
    <source>
        <dbReference type="ARBA" id="ARBA00011901"/>
    </source>
</evidence>
<protein>
    <recommendedName>
        <fullName evidence="2">N-acetylmuramoyl-L-alanine amidase</fullName>
        <ecNumber evidence="2">3.5.1.28</ecNumber>
    </recommendedName>
</protein>
<feature type="compositionally biased region" description="Low complexity" evidence="5">
    <location>
        <begin position="20"/>
        <end position="30"/>
    </location>
</feature>
<gene>
    <name evidence="7" type="ORF">STRAU_3576</name>
</gene>
<dbReference type="GO" id="GO:0009253">
    <property type="term" value="P:peptidoglycan catabolic process"/>
    <property type="evidence" value="ECO:0007669"/>
    <property type="project" value="InterPro"/>
</dbReference>
<feature type="domain" description="N-acetylmuramoyl-L-alanine amidase" evidence="6">
    <location>
        <begin position="96"/>
        <end position="225"/>
    </location>
</feature>
<dbReference type="PANTHER" id="PTHR30417:SF1">
    <property type="entry name" value="N-ACETYLMURAMOYL-L-ALANINE AMIDASE AMID"/>
    <property type="match status" value="1"/>
</dbReference>
<comment type="catalytic activity">
    <reaction evidence="1">
        <text>Hydrolyzes the link between N-acetylmuramoyl residues and L-amino acid residues in certain cell-wall glycopeptides.</text>
        <dbReference type="EC" id="3.5.1.28"/>
    </reaction>
</comment>
<dbReference type="InterPro" id="IPR002502">
    <property type="entry name" value="Amidase_domain"/>
</dbReference>
<dbReference type="RefSeq" id="WP_016641703.1">
    <property type="nucleotide sequence ID" value="NZ_AOPZ01000168.1"/>
</dbReference>
<dbReference type="PATRIC" id="fig|1286094.4.peg.3537"/>
<dbReference type="AlphaFoldDB" id="S3ZIA1"/>
<dbReference type="Gene3D" id="3.40.80.10">
    <property type="entry name" value="Peptidoglycan recognition protein-like"/>
    <property type="match status" value="1"/>
</dbReference>
<dbReference type="FunFam" id="3.40.80.10:FF:000006">
    <property type="entry name" value="N-acetylmuramoyl-L-alanine amidase"/>
    <property type="match status" value="1"/>
</dbReference>
<dbReference type="EC" id="3.5.1.28" evidence="2"/>
<dbReference type="GO" id="GO:0008745">
    <property type="term" value="F:N-acetylmuramoyl-L-alanine amidase activity"/>
    <property type="evidence" value="ECO:0007669"/>
    <property type="project" value="UniProtKB-EC"/>
</dbReference>
<dbReference type="EMBL" id="AOPZ01000168">
    <property type="protein sequence ID" value="EPH43361.1"/>
    <property type="molecule type" value="Genomic_DNA"/>
</dbReference>
<evidence type="ECO:0000313" key="7">
    <source>
        <dbReference type="EMBL" id="EPH43361.1"/>
    </source>
</evidence>
<evidence type="ECO:0000256" key="4">
    <source>
        <dbReference type="ARBA" id="ARBA00023316"/>
    </source>
</evidence>
<dbReference type="InterPro" id="IPR036505">
    <property type="entry name" value="Amidase/PGRP_sf"/>
</dbReference>
<accession>S3ZIA1</accession>
<comment type="caution">
    <text evidence="7">The sequence shown here is derived from an EMBL/GenBank/DDBJ whole genome shotgun (WGS) entry which is preliminary data.</text>
</comment>
<evidence type="ECO:0000259" key="6">
    <source>
        <dbReference type="SMART" id="SM00644"/>
    </source>
</evidence>
<evidence type="ECO:0000256" key="1">
    <source>
        <dbReference type="ARBA" id="ARBA00001561"/>
    </source>
</evidence>
<name>S3ZIA1_9ACTN</name>
<keyword evidence="8" id="KW-1185">Reference proteome</keyword>
<dbReference type="GO" id="GO:0071555">
    <property type="term" value="P:cell wall organization"/>
    <property type="evidence" value="ECO:0007669"/>
    <property type="project" value="UniProtKB-KW"/>
</dbReference>
<dbReference type="CDD" id="cd06583">
    <property type="entry name" value="PGRP"/>
    <property type="match status" value="1"/>
</dbReference>
<dbReference type="Pfam" id="PF01510">
    <property type="entry name" value="Amidase_2"/>
    <property type="match status" value="1"/>
</dbReference>
<dbReference type="PANTHER" id="PTHR30417">
    <property type="entry name" value="N-ACETYLMURAMOYL-L-ALANINE AMIDASE AMID"/>
    <property type="match status" value="1"/>
</dbReference>
<feature type="region of interest" description="Disordered" evidence="5">
    <location>
        <begin position="1"/>
        <end position="37"/>
    </location>
</feature>
<sequence length="251" mass="27557">MGDENAEHTEKAARAEKPESGASGDSGAGAEPERRRGSTRRALLLGGAAVGVGAAVLAREELGRLWWRVPGVVKKRKEGEVDARGAQWIAASSANWRRADRPSDYDIDRIVIHVVQGGYATALKVFKDPGHGAAAHYVVRKDGHIAQMIRELDVAFHAGNRSMNERSVGIEHEGFVDEKSSFTDAMYVASARLTAGICERYDIPVDREHIIGHVEVEGTDHTDPGPHWDWGRYLRLVRRERDRPARAGTPA</sequence>
<evidence type="ECO:0000256" key="5">
    <source>
        <dbReference type="SAM" id="MobiDB-lite"/>
    </source>
</evidence>
<dbReference type="SMART" id="SM00644">
    <property type="entry name" value="Ami_2"/>
    <property type="match status" value="1"/>
</dbReference>
<dbReference type="Proteomes" id="UP000014629">
    <property type="component" value="Unassembled WGS sequence"/>
</dbReference>
<keyword evidence="4" id="KW-0961">Cell wall biogenesis/degradation</keyword>
<evidence type="ECO:0000256" key="3">
    <source>
        <dbReference type="ARBA" id="ARBA00022801"/>
    </source>
</evidence>
<keyword evidence="3" id="KW-0378">Hydrolase</keyword>
<evidence type="ECO:0000313" key="8">
    <source>
        <dbReference type="Proteomes" id="UP000014629"/>
    </source>
</evidence>
<dbReference type="InterPro" id="IPR051206">
    <property type="entry name" value="NAMLAA_amidase_2"/>
</dbReference>
<dbReference type="OrthoDB" id="66275at2"/>
<organism evidence="7 8">
    <name type="scientific">Streptomyces aurantiacus JA 4570</name>
    <dbReference type="NCBI Taxonomy" id="1286094"/>
    <lineage>
        <taxon>Bacteria</taxon>
        <taxon>Bacillati</taxon>
        <taxon>Actinomycetota</taxon>
        <taxon>Actinomycetes</taxon>
        <taxon>Kitasatosporales</taxon>
        <taxon>Streptomycetaceae</taxon>
        <taxon>Streptomyces</taxon>
        <taxon>Streptomyces aurantiacus group</taxon>
    </lineage>
</organism>